<proteinExistence type="predicted"/>
<dbReference type="InterPro" id="IPR036397">
    <property type="entry name" value="RNaseH_sf"/>
</dbReference>
<dbReference type="InterPro" id="IPR006054">
    <property type="entry name" value="DnaQ"/>
</dbReference>
<dbReference type="EC" id="2.7.7.7" evidence="1"/>
<keyword evidence="8" id="KW-1185">Reference proteome</keyword>
<dbReference type="PANTHER" id="PTHR30231:SF41">
    <property type="entry name" value="DNA POLYMERASE III SUBUNIT EPSILON"/>
    <property type="match status" value="1"/>
</dbReference>
<sequence length="731" mass="80386">MAVRRDKRLLRWVGVSALALAVVLVLWLGVSAALIGSTMAADERAALWDLLGPRLPLLVLSGALLVAGGAALVQTAYQRWIAAPARLLEQAKAQMTVDRPAPLKPLGQGLGDPTLRELGILVDALLQNRRRLRDDVAAQVAEGSRRVEQERARLAALMSELTQSVVVCNLDGRVLLYNNRARLQFKTLSDAPQLAGGAELIGLGRSIYAVFDRQLVAHALDNIRQRLARGAQSPSAQFVTVTKSGQLLRAQMAAVRDPGDNQTPLGGFVLLLDNITRDYERDAAQDTLLLGLTEGQRASLGNLQAAVEILDDDTLEPAARERFLRVVRDEAARMSAQLQALATRSAEGLKTRWPLEDMLGSDFVAAALRRIGPLGVRTGTLDVDPALWLKVDSFALLQAVATLAQRLIDEFEVKALQLRLQPHTGARGRAQLDLVWSGQVMSTETVMAWESEPMKAAGSASALSVRDVMQRHGGEFWFERDRARHQAFFRFLLPLADVDTEPDAEADLHAESRPEYYDFDLFAAAESQHALDDRRLVELAYTVFDTETTGLQPAEGDEIIQIGAARIVNGKLLRQESFEQLVDPQRSIPEAGIPIHGIRPEMVKGQPTITEVLPAFHTYARDTVLVAHNAAFDMRFLQLKEQATGLRFDQPVLDTLLLSAVVHPNQESHRLEHIAERFGITVVGRHTALGDAMVTAEVFLKLIPLLADQGIHTLGQAREAAQKTWFARLKY</sequence>
<dbReference type="GO" id="GO:0008408">
    <property type="term" value="F:3'-5' exonuclease activity"/>
    <property type="evidence" value="ECO:0007669"/>
    <property type="project" value="TreeGrafter"/>
</dbReference>
<accession>A0A437JX67</accession>
<dbReference type="InterPro" id="IPR012337">
    <property type="entry name" value="RNaseH-like_sf"/>
</dbReference>
<comment type="subunit">
    <text evidence="3">DNA polymerase III contains a core (composed of alpha, epsilon and theta chains) that associates with a tau subunit. This core dimerizes to form the POLIII' complex. PolIII' associates with the gamma complex (composed of gamma, delta, delta', psi and chi chains) and with the beta chain to form the complete DNA polymerase III complex.</text>
</comment>
<evidence type="ECO:0000256" key="1">
    <source>
        <dbReference type="ARBA" id="ARBA00012417"/>
    </source>
</evidence>
<protein>
    <recommendedName>
        <fullName evidence="1">DNA-directed DNA polymerase</fullName>
        <ecNumber evidence="1">2.7.7.7</ecNumber>
    </recommendedName>
</protein>
<dbReference type="SMART" id="SM00479">
    <property type="entry name" value="EXOIII"/>
    <property type="match status" value="1"/>
</dbReference>
<dbReference type="Pfam" id="PF00929">
    <property type="entry name" value="RNase_T"/>
    <property type="match status" value="1"/>
</dbReference>
<dbReference type="InterPro" id="IPR035965">
    <property type="entry name" value="PAS-like_dom_sf"/>
</dbReference>
<dbReference type="SUPFAM" id="SSF53098">
    <property type="entry name" value="Ribonuclease H-like"/>
    <property type="match status" value="1"/>
</dbReference>
<dbReference type="Gene3D" id="3.30.450.20">
    <property type="entry name" value="PAS domain"/>
    <property type="match status" value="1"/>
</dbReference>
<dbReference type="AlphaFoldDB" id="A0A437JX67"/>
<comment type="caution">
    <text evidence="7">The sequence shown here is derived from an EMBL/GenBank/DDBJ whole genome shotgun (WGS) entry which is preliminary data.</text>
</comment>
<evidence type="ECO:0000256" key="2">
    <source>
        <dbReference type="ARBA" id="ARBA00025483"/>
    </source>
</evidence>
<dbReference type="FunFam" id="3.30.420.10:FF:000045">
    <property type="entry name" value="3'-5' exonuclease DinG"/>
    <property type="match status" value="1"/>
</dbReference>
<keyword evidence="5" id="KW-1133">Transmembrane helix</keyword>
<comment type="catalytic activity">
    <reaction evidence="4">
        <text>DNA(n) + a 2'-deoxyribonucleoside 5'-triphosphate = DNA(n+1) + diphosphate</text>
        <dbReference type="Rhea" id="RHEA:22508"/>
        <dbReference type="Rhea" id="RHEA-COMP:17339"/>
        <dbReference type="Rhea" id="RHEA-COMP:17340"/>
        <dbReference type="ChEBI" id="CHEBI:33019"/>
        <dbReference type="ChEBI" id="CHEBI:61560"/>
        <dbReference type="ChEBI" id="CHEBI:173112"/>
        <dbReference type="EC" id="2.7.7.7"/>
    </reaction>
</comment>
<dbReference type="EMBL" id="SACT01000002">
    <property type="protein sequence ID" value="RVT52229.1"/>
    <property type="molecule type" value="Genomic_DNA"/>
</dbReference>
<dbReference type="Proteomes" id="UP000288178">
    <property type="component" value="Unassembled WGS sequence"/>
</dbReference>
<dbReference type="InterPro" id="IPR013520">
    <property type="entry name" value="Ribonucl_H"/>
</dbReference>
<evidence type="ECO:0000256" key="3">
    <source>
        <dbReference type="ARBA" id="ARBA00026073"/>
    </source>
</evidence>
<dbReference type="RefSeq" id="WP_128197290.1">
    <property type="nucleotide sequence ID" value="NZ_SACT01000002.1"/>
</dbReference>
<dbReference type="CDD" id="cd06127">
    <property type="entry name" value="DEDDh"/>
    <property type="match status" value="1"/>
</dbReference>
<dbReference type="Gene3D" id="3.30.420.10">
    <property type="entry name" value="Ribonuclease H-like superfamily/Ribonuclease H"/>
    <property type="match status" value="1"/>
</dbReference>
<dbReference type="GO" id="GO:0003677">
    <property type="term" value="F:DNA binding"/>
    <property type="evidence" value="ECO:0007669"/>
    <property type="project" value="InterPro"/>
</dbReference>
<dbReference type="PANTHER" id="PTHR30231">
    <property type="entry name" value="DNA POLYMERASE III SUBUNIT EPSILON"/>
    <property type="match status" value="1"/>
</dbReference>
<dbReference type="GO" id="GO:0003887">
    <property type="term" value="F:DNA-directed DNA polymerase activity"/>
    <property type="evidence" value="ECO:0007669"/>
    <property type="project" value="UniProtKB-EC"/>
</dbReference>
<evidence type="ECO:0000256" key="4">
    <source>
        <dbReference type="ARBA" id="ARBA00049244"/>
    </source>
</evidence>
<evidence type="ECO:0000313" key="8">
    <source>
        <dbReference type="Proteomes" id="UP000288178"/>
    </source>
</evidence>
<name>A0A437JX67_9BURK</name>
<keyword evidence="5" id="KW-0472">Membrane</keyword>
<dbReference type="GO" id="GO:0045004">
    <property type="term" value="P:DNA replication proofreading"/>
    <property type="evidence" value="ECO:0007669"/>
    <property type="project" value="TreeGrafter"/>
</dbReference>
<dbReference type="GO" id="GO:0005829">
    <property type="term" value="C:cytosol"/>
    <property type="evidence" value="ECO:0007669"/>
    <property type="project" value="TreeGrafter"/>
</dbReference>
<reference evidence="7 8" key="1">
    <citation type="submission" date="2019-01" db="EMBL/GenBank/DDBJ databases">
        <authorList>
            <person name="Chen W.-M."/>
        </authorList>
    </citation>
    <scope>NUCLEOTIDE SEQUENCE [LARGE SCALE GENOMIC DNA]</scope>
    <source>
        <strain evidence="7 8">ICH-3</strain>
    </source>
</reference>
<dbReference type="NCBIfam" id="TIGR00573">
    <property type="entry name" value="dnaq"/>
    <property type="match status" value="1"/>
</dbReference>
<evidence type="ECO:0000313" key="7">
    <source>
        <dbReference type="EMBL" id="RVT52229.1"/>
    </source>
</evidence>
<feature type="transmembrane region" description="Helical" evidence="5">
    <location>
        <begin position="12"/>
        <end position="35"/>
    </location>
</feature>
<evidence type="ECO:0000259" key="6">
    <source>
        <dbReference type="SMART" id="SM00479"/>
    </source>
</evidence>
<keyword evidence="5" id="KW-0812">Transmembrane</keyword>
<gene>
    <name evidence="7" type="ORF">ENE75_07165</name>
</gene>
<dbReference type="OrthoDB" id="9803913at2"/>
<organism evidence="7 8">
    <name type="scientific">Rubrivivax albus</name>
    <dbReference type="NCBI Taxonomy" id="2499835"/>
    <lineage>
        <taxon>Bacteria</taxon>
        <taxon>Pseudomonadati</taxon>
        <taxon>Pseudomonadota</taxon>
        <taxon>Betaproteobacteria</taxon>
        <taxon>Burkholderiales</taxon>
        <taxon>Sphaerotilaceae</taxon>
        <taxon>Rubrivivax</taxon>
    </lineage>
</organism>
<evidence type="ECO:0000256" key="5">
    <source>
        <dbReference type="SAM" id="Phobius"/>
    </source>
</evidence>
<dbReference type="SUPFAM" id="SSF55785">
    <property type="entry name" value="PYP-like sensor domain (PAS domain)"/>
    <property type="match status" value="1"/>
</dbReference>
<feature type="domain" description="Exonuclease" evidence="6">
    <location>
        <begin position="540"/>
        <end position="708"/>
    </location>
</feature>
<comment type="function">
    <text evidence="2">DNA polymerase III is a complex, multichain enzyme responsible for most of the replicative synthesis in bacteria. The epsilon subunit contain the editing function and is a proofreading 3'-5' exonuclease.</text>
</comment>